<dbReference type="AlphaFoldDB" id="A0A023FQD6"/>
<dbReference type="GO" id="GO:0004867">
    <property type="term" value="F:serine-type endopeptidase inhibitor activity"/>
    <property type="evidence" value="ECO:0007669"/>
    <property type="project" value="InterPro"/>
</dbReference>
<feature type="domain" description="BPTI/Kunitz inhibitor" evidence="2">
    <location>
        <begin position="36"/>
        <end position="93"/>
    </location>
</feature>
<sequence length="166" mass="19500">MKFLAIILLSCWSGAALGSGAMTGSSTFNWPLRYDCNKKPDFSAKQCGRDVYERRYYYDSDKNKCILFVRQHCNDDATYGKFFEKRKRCMRTCMPEGSLCLKFRKGQTNGTFKGYSYDAHSDICYPARYKSEPKFWPRKNIFRTEQECYDECAPEDVQRPPANKQW</sequence>
<dbReference type="SUPFAM" id="SSF57362">
    <property type="entry name" value="BPTI-like"/>
    <property type="match status" value="2"/>
</dbReference>
<dbReference type="InterPro" id="IPR036880">
    <property type="entry name" value="Kunitz_BPTI_sf"/>
</dbReference>
<dbReference type="EMBL" id="GBBK01000521">
    <property type="protein sequence ID" value="JAC23961.1"/>
    <property type="molecule type" value="mRNA"/>
</dbReference>
<reference evidence="3" key="1">
    <citation type="submission" date="2014-03" db="EMBL/GenBank/DDBJ databases">
        <title>The sialotranscriptome of Amblyomma triste, Amblyomma parvum and Amblyomma cajennense ticks, uncovered by 454-based RNA-seq.</title>
        <authorList>
            <person name="Garcia G.R."/>
            <person name="Gardinassi L.G."/>
            <person name="Ribeiro J.M."/>
            <person name="Anatriello E."/>
            <person name="Ferreira B.R."/>
            <person name="Moreira H.N."/>
            <person name="Mafra C."/>
            <person name="Olegario M.M."/>
            <person name="Szabo P.J."/>
            <person name="Miranda-Santos I.K."/>
            <person name="Maruyama S.R."/>
        </authorList>
    </citation>
    <scope>NUCLEOTIDE SEQUENCE</scope>
    <source>
        <strain evidence="3">Uberlandia</strain>
        <tissue evidence="3">Salivary glands</tissue>
    </source>
</reference>
<name>A0A023FQD6_AMBCJ</name>
<protein>
    <submittedName>
        <fullName evidence="3">Putative kunitz-type serine protease inhibitor</fullName>
    </submittedName>
</protein>
<evidence type="ECO:0000313" key="3">
    <source>
        <dbReference type="EMBL" id="JAC23961.1"/>
    </source>
</evidence>
<accession>A0A023FQD6</accession>
<dbReference type="Gene3D" id="4.10.410.10">
    <property type="entry name" value="Pancreatic trypsin inhibitor Kunitz domain"/>
    <property type="match status" value="2"/>
</dbReference>
<dbReference type="PROSITE" id="PS50279">
    <property type="entry name" value="BPTI_KUNITZ_2"/>
    <property type="match status" value="1"/>
</dbReference>
<feature type="chain" id="PRO_5001515734" evidence="1">
    <location>
        <begin position="19"/>
        <end position="166"/>
    </location>
</feature>
<feature type="signal peptide" evidence="1">
    <location>
        <begin position="1"/>
        <end position="18"/>
    </location>
</feature>
<evidence type="ECO:0000256" key="1">
    <source>
        <dbReference type="SAM" id="SignalP"/>
    </source>
</evidence>
<organism evidence="3">
    <name type="scientific">Amblyomma cajennense</name>
    <name type="common">Cayenne tick</name>
    <name type="synonym">Acarus cajennensis</name>
    <dbReference type="NCBI Taxonomy" id="34607"/>
    <lineage>
        <taxon>Eukaryota</taxon>
        <taxon>Metazoa</taxon>
        <taxon>Ecdysozoa</taxon>
        <taxon>Arthropoda</taxon>
        <taxon>Chelicerata</taxon>
        <taxon>Arachnida</taxon>
        <taxon>Acari</taxon>
        <taxon>Parasitiformes</taxon>
        <taxon>Ixodida</taxon>
        <taxon>Ixodoidea</taxon>
        <taxon>Ixodidae</taxon>
        <taxon>Amblyomminae</taxon>
        <taxon>Amblyomma</taxon>
    </lineage>
</organism>
<proteinExistence type="evidence at transcript level"/>
<keyword evidence="1" id="KW-0732">Signal</keyword>
<dbReference type="InterPro" id="IPR002223">
    <property type="entry name" value="Kunitz_BPTI"/>
</dbReference>
<evidence type="ECO:0000259" key="2">
    <source>
        <dbReference type="PROSITE" id="PS50279"/>
    </source>
</evidence>